<accession>A0A951QRG8</accession>
<reference evidence="1" key="2">
    <citation type="journal article" date="2022" name="Microbiol. Resour. Announc.">
        <title>Metagenome Sequencing to Explore Phylogenomics of Terrestrial Cyanobacteria.</title>
        <authorList>
            <person name="Ward R.D."/>
            <person name="Stajich J.E."/>
            <person name="Johansen J.R."/>
            <person name="Huntemann M."/>
            <person name="Clum A."/>
            <person name="Foster B."/>
            <person name="Foster B."/>
            <person name="Roux S."/>
            <person name="Palaniappan K."/>
            <person name="Varghese N."/>
            <person name="Mukherjee S."/>
            <person name="Reddy T.B.K."/>
            <person name="Daum C."/>
            <person name="Copeland A."/>
            <person name="Chen I.A."/>
            <person name="Ivanova N.N."/>
            <person name="Kyrpides N.C."/>
            <person name="Shapiro N."/>
            <person name="Eloe-Fadrosh E.A."/>
            <person name="Pietrasiak N."/>
        </authorList>
    </citation>
    <scope>NUCLEOTIDE SEQUENCE</scope>
    <source>
        <strain evidence="1">GSE-NOS-MK-12-04C</strain>
    </source>
</reference>
<evidence type="ECO:0000313" key="1">
    <source>
        <dbReference type="EMBL" id="MBW4670745.1"/>
    </source>
</evidence>
<name>A0A951QRG8_9CYAN</name>
<reference evidence="1" key="1">
    <citation type="submission" date="2021-05" db="EMBL/GenBank/DDBJ databases">
        <authorList>
            <person name="Pietrasiak N."/>
            <person name="Ward R."/>
            <person name="Stajich J.E."/>
            <person name="Kurbessoian T."/>
        </authorList>
    </citation>
    <scope>NUCLEOTIDE SEQUENCE</scope>
    <source>
        <strain evidence="1">GSE-NOS-MK-12-04C</strain>
    </source>
</reference>
<dbReference type="AlphaFoldDB" id="A0A951QRG8"/>
<organism evidence="1 2">
    <name type="scientific">Cyanomargarita calcarea GSE-NOS-MK-12-04C</name>
    <dbReference type="NCBI Taxonomy" id="2839659"/>
    <lineage>
        <taxon>Bacteria</taxon>
        <taxon>Bacillati</taxon>
        <taxon>Cyanobacteriota</taxon>
        <taxon>Cyanophyceae</taxon>
        <taxon>Nostocales</taxon>
        <taxon>Cyanomargaritaceae</taxon>
        <taxon>Cyanomargarita</taxon>
    </lineage>
</organism>
<evidence type="ECO:0000313" key="2">
    <source>
        <dbReference type="Proteomes" id="UP000729701"/>
    </source>
</evidence>
<dbReference type="Proteomes" id="UP000729701">
    <property type="component" value="Unassembled WGS sequence"/>
</dbReference>
<dbReference type="EMBL" id="JAHHGZ010000034">
    <property type="protein sequence ID" value="MBW4670745.1"/>
    <property type="molecule type" value="Genomic_DNA"/>
</dbReference>
<comment type="caution">
    <text evidence="1">The sequence shown here is derived from an EMBL/GenBank/DDBJ whole genome shotgun (WGS) entry which is preliminary data.</text>
</comment>
<proteinExistence type="predicted"/>
<protein>
    <submittedName>
        <fullName evidence="1">Uncharacterized protein</fullName>
    </submittedName>
</protein>
<gene>
    <name evidence="1" type="ORF">KME60_25810</name>
</gene>
<sequence length="54" mass="6106">MPTVYLKTGEVVEVSIEELGDYLYENEDKIQLQKLKSRRGPIRSKIAAENNPAA</sequence>